<feature type="region of interest" description="Disordered" evidence="1">
    <location>
        <begin position="127"/>
        <end position="272"/>
    </location>
</feature>
<proteinExistence type="predicted"/>
<evidence type="ECO:0000256" key="1">
    <source>
        <dbReference type="SAM" id="MobiDB-lite"/>
    </source>
</evidence>
<evidence type="ECO:0000313" key="2">
    <source>
        <dbReference type="EMBL" id="RKP03835.1"/>
    </source>
</evidence>
<sequence>MAAGVETDEDPVAYGITPQHPRSPASAQQQPGPPTRMRDCQTPLVPQTSGMGDMWRRPGLGGLVVTARRSRRSGPPRLAHRRRRCHGRSSAPMAHRHPGRPRHVPLLELPCWPRWFQGFWTRRPRGAAPAAASPVDRRSAIGVRGARPEAAADRAAPQASPPRLSARRPAVAGPSAAPRAIGPSASRPPADVSWRGSRSPPLPPPSPLSGWGGHEPMAEGPRSSEGGGGGDGTEDRRPPSQRIFGRSRESSSSSSTPMPSTRAKWQRSPPPG</sequence>
<feature type="compositionally biased region" description="Low complexity" evidence="1">
    <location>
        <begin position="153"/>
        <end position="163"/>
    </location>
</feature>
<evidence type="ECO:0000313" key="3">
    <source>
        <dbReference type="Proteomes" id="UP000274922"/>
    </source>
</evidence>
<name>A0A4P9XE73_9FUNG</name>
<feature type="compositionally biased region" description="Low complexity" evidence="1">
    <location>
        <begin position="250"/>
        <end position="262"/>
    </location>
</feature>
<feature type="region of interest" description="Disordered" evidence="1">
    <location>
        <begin position="1"/>
        <end position="99"/>
    </location>
</feature>
<dbReference type="EMBL" id="ML014117">
    <property type="protein sequence ID" value="RKP03835.1"/>
    <property type="molecule type" value="Genomic_DNA"/>
</dbReference>
<reference evidence="3" key="1">
    <citation type="journal article" date="2018" name="Nat. Microbiol.">
        <title>Leveraging single-cell genomics to expand the fungal tree of life.</title>
        <authorList>
            <person name="Ahrendt S.R."/>
            <person name="Quandt C.A."/>
            <person name="Ciobanu D."/>
            <person name="Clum A."/>
            <person name="Salamov A."/>
            <person name="Andreopoulos B."/>
            <person name="Cheng J.F."/>
            <person name="Woyke T."/>
            <person name="Pelin A."/>
            <person name="Henrissat B."/>
            <person name="Reynolds N.K."/>
            <person name="Benny G.L."/>
            <person name="Smith M.E."/>
            <person name="James T.Y."/>
            <person name="Grigoriev I.V."/>
        </authorList>
    </citation>
    <scope>NUCLEOTIDE SEQUENCE [LARGE SCALE GENOMIC DNA]</scope>
    <source>
        <strain evidence="3">ATCC 52028</strain>
    </source>
</reference>
<keyword evidence="3" id="KW-1185">Reference proteome</keyword>
<dbReference type="AlphaFoldDB" id="A0A4P9XE73"/>
<protein>
    <submittedName>
        <fullName evidence="2">Uncharacterized protein</fullName>
    </submittedName>
</protein>
<accession>A0A4P9XE73</accession>
<feature type="compositionally biased region" description="Acidic residues" evidence="1">
    <location>
        <begin position="1"/>
        <end position="11"/>
    </location>
</feature>
<feature type="compositionally biased region" description="Low complexity" evidence="1">
    <location>
        <begin position="18"/>
        <end position="30"/>
    </location>
</feature>
<feature type="compositionally biased region" description="Basic residues" evidence="1">
    <location>
        <begin position="68"/>
        <end position="87"/>
    </location>
</feature>
<dbReference type="Proteomes" id="UP000274922">
    <property type="component" value="Unassembled WGS sequence"/>
</dbReference>
<gene>
    <name evidence="2" type="ORF">CXG81DRAFT_16669</name>
</gene>
<organism evidence="2 3">
    <name type="scientific">Caulochytrium protostelioides</name>
    <dbReference type="NCBI Taxonomy" id="1555241"/>
    <lineage>
        <taxon>Eukaryota</taxon>
        <taxon>Fungi</taxon>
        <taxon>Fungi incertae sedis</taxon>
        <taxon>Chytridiomycota</taxon>
        <taxon>Chytridiomycota incertae sedis</taxon>
        <taxon>Chytridiomycetes</taxon>
        <taxon>Caulochytriales</taxon>
        <taxon>Caulochytriaceae</taxon>
        <taxon>Caulochytrium</taxon>
    </lineage>
</organism>